<dbReference type="EMBL" id="BSEC01000003">
    <property type="protein sequence ID" value="GLI95346.1"/>
    <property type="molecule type" value="Genomic_DNA"/>
</dbReference>
<name>A0A9W6LUA4_9HYPH</name>
<evidence type="ECO:0000313" key="2">
    <source>
        <dbReference type="Proteomes" id="UP001144323"/>
    </source>
</evidence>
<gene>
    <name evidence="1" type="ORF">LMG27198_43380</name>
</gene>
<dbReference type="Proteomes" id="UP001144323">
    <property type="component" value="Unassembled WGS sequence"/>
</dbReference>
<organism evidence="1 2">
    <name type="scientific">Methylocystis echinoides</name>
    <dbReference type="NCBI Taxonomy" id="29468"/>
    <lineage>
        <taxon>Bacteria</taxon>
        <taxon>Pseudomonadati</taxon>
        <taxon>Pseudomonadota</taxon>
        <taxon>Alphaproteobacteria</taxon>
        <taxon>Hyphomicrobiales</taxon>
        <taxon>Methylocystaceae</taxon>
        <taxon>Methylocystis</taxon>
    </lineage>
</organism>
<evidence type="ECO:0000313" key="1">
    <source>
        <dbReference type="EMBL" id="GLI95346.1"/>
    </source>
</evidence>
<keyword evidence="2" id="KW-1185">Reference proteome</keyword>
<dbReference type="SUPFAM" id="SSF52172">
    <property type="entry name" value="CheY-like"/>
    <property type="match status" value="1"/>
</dbReference>
<dbReference type="InterPro" id="IPR011006">
    <property type="entry name" value="CheY-like_superfamily"/>
</dbReference>
<accession>A0A9W6LUA4</accession>
<comment type="caution">
    <text evidence="1">The sequence shown here is derived from an EMBL/GenBank/DDBJ whole genome shotgun (WGS) entry which is preliminary data.</text>
</comment>
<reference evidence="1" key="1">
    <citation type="journal article" date="2023" name="Int. J. Syst. Evol. Microbiol.">
        <title>Methylocystis iwaonis sp. nov., a type II methane-oxidizing bacterium from surface soil of a rice paddy field in Japan, and emended description of the genus Methylocystis (ex Whittenbury et al. 1970) Bowman et al. 1993.</title>
        <authorList>
            <person name="Kaise H."/>
            <person name="Sawadogo J.B."/>
            <person name="Alam M.S."/>
            <person name="Ueno C."/>
            <person name="Dianou D."/>
            <person name="Shinjo R."/>
            <person name="Asakawa S."/>
        </authorList>
    </citation>
    <scope>NUCLEOTIDE SEQUENCE</scope>
    <source>
        <strain evidence="1">LMG27198</strain>
    </source>
</reference>
<proteinExistence type="predicted"/>
<evidence type="ECO:0008006" key="3">
    <source>
        <dbReference type="Google" id="ProtNLM"/>
    </source>
</evidence>
<sequence>MAALSGWGQEGAREQSLRAGFDQFFIKALDADALEKLIVTARADKSGP</sequence>
<protein>
    <recommendedName>
        <fullName evidence="3">Response regulatory domain-containing protein</fullName>
    </recommendedName>
</protein>
<dbReference type="AlphaFoldDB" id="A0A9W6LUA4"/>